<protein>
    <submittedName>
        <fullName evidence="1">Uncharacterized protein</fullName>
    </submittedName>
</protein>
<organism evidence="1 2">
    <name type="scientific">Rangifer tarandus platyrhynchus</name>
    <name type="common">Svalbard reindeer</name>
    <dbReference type="NCBI Taxonomy" id="3082113"/>
    <lineage>
        <taxon>Eukaryota</taxon>
        <taxon>Metazoa</taxon>
        <taxon>Chordata</taxon>
        <taxon>Craniata</taxon>
        <taxon>Vertebrata</taxon>
        <taxon>Euteleostomi</taxon>
        <taxon>Mammalia</taxon>
        <taxon>Eutheria</taxon>
        <taxon>Laurasiatheria</taxon>
        <taxon>Artiodactyla</taxon>
        <taxon>Ruminantia</taxon>
        <taxon>Pecora</taxon>
        <taxon>Cervidae</taxon>
        <taxon>Odocoileinae</taxon>
        <taxon>Rangifer</taxon>
    </lineage>
</organism>
<reference evidence="1" key="1">
    <citation type="submission" date="2023-05" db="EMBL/GenBank/DDBJ databases">
        <authorList>
            <consortium name="ELIXIR-Norway"/>
        </authorList>
    </citation>
    <scope>NUCLEOTIDE SEQUENCE</scope>
</reference>
<evidence type="ECO:0000313" key="1">
    <source>
        <dbReference type="EMBL" id="CAM9396033.1"/>
    </source>
</evidence>
<proteinExistence type="predicted"/>
<name>A0AC59Y628_RANTA</name>
<dbReference type="Proteomes" id="UP001162501">
    <property type="component" value="Chromosome 10"/>
</dbReference>
<sequence length="102" mass="10600">MLPTSGPNVCSAHSREGPPGRLKPHTGLTIRPQPQAAKPLPAANSQGQVVGSQGTAKDWGGPEPLPAPPRPPGGARDATWWLAVELHQDGRPSLALARGLRV</sequence>
<reference evidence="1" key="2">
    <citation type="submission" date="2025-03" db="EMBL/GenBank/DDBJ databases">
        <authorList>
            <consortium name="ELIXIR-Norway"/>
            <consortium name="Elixir Norway"/>
        </authorList>
    </citation>
    <scope>NUCLEOTIDE SEQUENCE</scope>
</reference>
<accession>A0AC59Y628</accession>
<evidence type="ECO:0000313" key="2">
    <source>
        <dbReference type="Proteomes" id="UP001162501"/>
    </source>
</evidence>
<dbReference type="EMBL" id="OX596094">
    <property type="protein sequence ID" value="CAM9396033.1"/>
    <property type="molecule type" value="Genomic_DNA"/>
</dbReference>
<feature type="non-terminal residue" evidence="1">
    <location>
        <position position="102"/>
    </location>
</feature>
<gene>
    <name evidence="1" type="ORF">MRATA1EN22A_LOCUS1930</name>
</gene>